<evidence type="ECO:0000313" key="5">
    <source>
        <dbReference type="Proteomes" id="UP000530412"/>
    </source>
</evidence>
<comment type="caution">
    <text evidence="4">The sequence shown here is derived from an EMBL/GenBank/DDBJ whole genome shotgun (WGS) entry which is preliminary data.</text>
</comment>
<feature type="domain" description="Transposase IS4-like" evidence="3">
    <location>
        <begin position="14"/>
        <end position="100"/>
    </location>
</feature>
<dbReference type="GO" id="GO:0004803">
    <property type="term" value="F:transposase activity"/>
    <property type="evidence" value="ECO:0007669"/>
    <property type="project" value="InterPro"/>
</dbReference>
<sequence length="119" mass="13527">MSEKIRVPRVGPGRPRTKPDSLAADKGYSSGPCRKYLRRRGIRHSLPEKTDSQAARLRKGSRGGRPPGFDEERYKKRNTVERAINRLKQSRAVATRYDKRGYVFLGTATTAALLIWLRS</sequence>
<dbReference type="Pfam" id="PF01609">
    <property type="entry name" value="DDE_Tnp_1"/>
    <property type="match status" value="1"/>
</dbReference>
<evidence type="ECO:0000256" key="1">
    <source>
        <dbReference type="SAM" id="MobiDB-lite"/>
    </source>
</evidence>
<proteinExistence type="predicted"/>
<dbReference type="AlphaFoldDB" id="A0AA40SGY2"/>
<protein>
    <submittedName>
        <fullName evidence="4">Transposase</fullName>
    </submittedName>
</protein>
<feature type="compositionally biased region" description="Basic and acidic residues" evidence="1">
    <location>
        <begin position="68"/>
        <end position="77"/>
    </location>
</feature>
<name>A0AA40SGY2_9ACTN</name>
<dbReference type="GO" id="GO:0003677">
    <property type="term" value="F:DNA binding"/>
    <property type="evidence" value="ECO:0007669"/>
    <property type="project" value="InterPro"/>
</dbReference>
<evidence type="ECO:0000259" key="3">
    <source>
        <dbReference type="Pfam" id="PF01609"/>
    </source>
</evidence>
<dbReference type="Proteomes" id="UP000530412">
    <property type="component" value="Unassembled WGS sequence"/>
</dbReference>
<keyword evidence="2" id="KW-1133">Transmembrane helix</keyword>
<gene>
    <name evidence="4" type="ORF">FHS33_004779</name>
</gene>
<keyword evidence="2" id="KW-0812">Transmembrane</keyword>
<evidence type="ECO:0000313" key="4">
    <source>
        <dbReference type="EMBL" id="MBA8946326.1"/>
    </source>
</evidence>
<reference evidence="4 5" key="1">
    <citation type="submission" date="2020-08" db="EMBL/GenBank/DDBJ databases">
        <title>Genomic Encyclopedia of Type Strains, Phase III (KMG-III): the genomes of soil and plant-associated and newly described type strains.</title>
        <authorList>
            <person name="Whitman W."/>
        </authorList>
    </citation>
    <scope>NUCLEOTIDE SEQUENCE [LARGE SCALE GENOMIC DNA]</scope>
    <source>
        <strain evidence="4 5">CECT 3271</strain>
    </source>
</reference>
<feature type="transmembrane region" description="Helical" evidence="2">
    <location>
        <begin position="101"/>
        <end position="117"/>
    </location>
</feature>
<dbReference type="InterPro" id="IPR002559">
    <property type="entry name" value="Transposase_11"/>
</dbReference>
<accession>A0AA40SGY2</accession>
<keyword evidence="2" id="KW-0472">Membrane</keyword>
<dbReference type="GO" id="GO:0006313">
    <property type="term" value="P:DNA transposition"/>
    <property type="evidence" value="ECO:0007669"/>
    <property type="project" value="InterPro"/>
</dbReference>
<organism evidence="4 5">
    <name type="scientific">Streptomyces calvus</name>
    <dbReference type="NCBI Taxonomy" id="67282"/>
    <lineage>
        <taxon>Bacteria</taxon>
        <taxon>Bacillati</taxon>
        <taxon>Actinomycetota</taxon>
        <taxon>Actinomycetes</taxon>
        <taxon>Kitasatosporales</taxon>
        <taxon>Streptomycetaceae</taxon>
        <taxon>Streptomyces</taxon>
    </lineage>
</organism>
<dbReference type="PANTHER" id="PTHR30007">
    <property type="entry name" value="PHP DOMAIN PROTEIN"/>
    <property type="match status" value="1"/>
</dbReference>
<dbReference type="EMBL" id="JACJIE010000013">
    <property type="protein sequence ID" value="MBA8946326.1"/>
    <property type="molecule type" value="Genomic_DNA"/>
</dbReference>
<dbReference type="PANTHER" id="PTHR30007:SF1">
    <property type="entry name" value="BLR1914 PROTEIN"/>
    <property type="match status" value="1"/>
</dbReference>
<evidence type="ECO:0000256" key="2">
    <source>
        <dbReference type="SAM" id="Phobius"/>
    </source>
</evidence>
<feature type="region of interest" description="Disordered" evidence="1">
    <location>
        <begin position="1"/>
        <end position="77"/>
    </location>
</feature>